<evidence type="ECO:0000256" key="1">
    <source>
        <dbReference type="SAM" id="MobiDB-lite"/>
    </source>
</evidence>
<feature type="region of interest" description="Disordered" evidence="1">
    <location>
        <begin position="1"/>
        <end position="24"/>
    </location>
</feature>
<accession>A0A7S1W2V7</accession>
<reference evidence="2" key="1">
    <citation type="submission" date="2021-01" db="EMBL/GenBank/DDBJ databases">
        <authorList>
            <person name="Corre E."/>
            <person name="Pelletier E."/>
            <person name="Niang G."/>
            <person name="Scheremetjew M."/>
            <person name="Finn R."/>
            <person name="Kale V."/>
            <person name="Holt S."/>
            <person name="Cochrane G."/>
            <person name="Meng A."/>
            <person name="Brown T."/>
            <person name="Cohen L."/>
        </authorList>
    </citation>
    <scope>NUCLEOTIDE SEQUENCE</scope>
    <source>
        <strain evidence="2">CCAP 1951/1</strain>
    </source>
</reference>
<organism evidence="2">
    <name type="scientific">Neobodo designis</name>
    <name type="common">Flagellated protozoan</name>
    <name type="synonym">Bodo designis</name>
    <dbReference type="NCBI Taxonomy" id="312471"/>
    <lineage>
        <taxon>Eukaryota</taxon>
        <taxon>Discoba</taxon>
        <taxon>Euglenozoa</taxon>
        <taxon>Kinetoplastea</taxon>
        <taxon>Metakinetoplastina</taxon>
        <taxon>Neobodonida</taxon>
        <taxon>Neobodo</taxon>
    </lineage>
</organism>
<name>A0A7S1W2V7_NEODS</name>
<sequence length="359" mass="36067">MDTSAVDSGLRGDGADDLVPVHGGAGRDDAHTPLIFVVDAVTCPPAPLHVLPHVLVHKIHQYLLLTRATAKVKRVGTALVPLGDAQSHVWQPPRAAGTSCDGAAPGDAADSDAGSEGGIIAMECTLAESSAIIGVALEQEQCPDVVLVTNDDRLAPLIRDAGVREMRITVVSQRPEDGPLAAAAARFVAMDDVIAPVEDFVDVDAAEVDAAIAAASAANVRAASAERNDQGRSSGSLELAVAATVGGGAMVVASGCALAARCRENVPAALATATAALATVVAAVQASSIVTELVAAARALFGDAATAATRGCDGLLEAAPSCARFAPLEPVRPGVAAAVSWVVGLVAAAQQRLVDRTTA</sequence>
<gene>
    <name evidence="2" type="ORF">NDES1114_LOCUS30051</name>
</gene>
<dbReference type="EMBL" id="HBGF01044848">
    <property type="protein sequence ID" value="CAD9145614.1"/>
    <property type="molecule type" value="Transcribed_RNA"/>
</dbReference>
<dbReference type="AlphaFoldDB" id="A0A7S1W2V7"/>
<evidence type="ECO:0000313" key="2">
    <source>
        <dbReference type="EMBL" id="CAD9145614.1"/>
    </source>
</evidence>
<protein>
    <submittedName>
        <fullName evidence="2">Uncharacterized protein</fullName>
    </submittedName>
</protein>
<feature type="compositionally biased region" description="Low complexity" evidence="1">
    <location>
        <begin position="101"/>
        <end position="112"/>
    </location>
</feature>
<feature type="region of interest" description="Disordered" evidence="1">
    <location>
        <begin position="90"/>
        <end position="112"/>
    </location>
</feature>
<proteinExistence type="predicted"/>